<evidence type="ECO:0000313" key="4">
    <source>
        <dbReference type="EMBL" id="KAF5379252.1"/>
    </source>
</evidence>
<comment type="caution">
    <text evidence="4">The sequence shown here is derived from an EMBL/GenBank/DDBJ whole genome shotgun (WGS) entry which is preliminary data.</text>
</comment>
<keyword evidence="2" id="KW-1133">Transmembrane helix</keyword>
<name>A0A8H5M3B8_9AGAR</name>
<reference evidence="4 5" key="1">
    <citation type="journal article" date="2020" name="ISME J.">
        <title>Uncovering the hidden diversity of litter-decomposition mechanisms in mushroom-forming fungi.</title>
        <authorList>
            <person name="Floudas D."/>
            <person name="Bentzer J."/>
            <person name="Ahren D."/>
            <person name="Johansson T."/>
            <person name="Persson P."/>
            <person name="Tunlid A."/>
        </authorList>
    </citation>
    <scope>NUCLEOTIDE SEQUENCE [LARGE SCALE GENOMIC DNA]</scope>
    <source>
        <strain evidence="4 5">CBS 406.79</strain>
    </source>
</reference>
<feature type="compositionally biased region" description="Low complexity" evidence="1">
    <location>
        <begin position="141"/>
        <end position="171"/>
    </location>
</feature>
<protein>
    <recommendedName>
        <fullName evidence="6">Mid2 domain-containing protein</fullName>
    </recommendedName>
</protein>
<feature type="region of interest" description="Disordered" evidence="1">
    <location>
        <begin position="295"/>
        <end position="394"/>
    </location>
</feature>
<evidence type="ECO:0000313" key="5">
    <source>
        <dbReference type="Proteomes" id="UP000518752"/>
    </source>
</evidence>
<feature type="signal peptide" evidence="3">
    <location>
        <begin position="1"/>
        <end position="21"/>
    </location>
</feature>
<feature type="chain" id="PRO_5034500740" description="Mid2 domain-containing protein" evidence="3">
    <location>
        <begin position="22"/>
        <end position="466"/>
    </location>
</feature>
<dbReference type="Proteomes" id="UP000518752">
    <property type="component" value="Unassembled WGS sequence"/>
</dbReference>
<dbReference type="EMBL" id="JAACJN010000071">
    <property type="protein sequence ID" value="KAF5379252.1"/>
    <property type="molecule type" value="Genomic_DNA"/>
</dbReference>
<organism evidence="4 5">
    <name type="scientific">Collybiopsis confluens</name>
    <dbReference type="NCBI Taxonomy" id="2823264"/>
    <lineage>
        <taxon>Eukaryota</taxon>
        <taxon>Fungi</taxon>
        <taxon>Dikarya</taxon>
        <taxon>Basidiomycota</taxon>
        <taxon>Agaricomycotina</taxon>
        <taxon>Agaricomycetes</taxon>
        <taxon>Agaricomycetidae</taxon>
        <taxon>Agaricales</taxon>
        <taxon>Marasmiineae</taxon>
        <taxon>Omphalotaceae</taxon>
        <taxon>Collybiopsis</taxon>
    </lineage>
</organism>
<evidence type="ECO:0000256" key="1">
    <source>
        <dbReference type="SAM" id="MobiDB-lite"/>
    </source>
</evidence>
<evidence type="ECO:0000256" key="3">
    <source>
        <dbReference type="SAM" id="SignalP"/>
    </source>
</evidence>
<feature type="compositionally biased region" description="Polar residues" evidence="1">
    <location>
        <begin position="172"/>
        <end position="196"/>
    </location>
</feature>
<keyword evidence="3" id="KW-0732">Signal</keyword>
<gene>
    <name evidence="4" type="ORF">D9757_010685</name>
</gene>
<keyword evidence="5" id="KW-1185">Reference proteome</keyword>
<feature type="transmembrane region" description="Helical" evidence="2">
    <location>
        <begin position="250"/>
        <end position="275"/>
    </location>
</feature>
<evidence type="ECO:0000256" key="2">
    <source>
        <dbReference type="SAM" id="Phobius"/>
    </source>
</evidence>
<feature type="compositionally biased region" description="Low complexity" evidence="1">
    <location>
        <begin position="203"/>
        <end position="239"/>
    </location>
</feature>
<sequence>MTRKTVLWLLGCSLVFQDGNAVAPADPPFVFLSIQGVHVPGETIPLTLEGHAIPAHFSFAVVFEDSDVTTTVATFTPSTGPSAPSEQVFSVVIPTVLTASDVSVFLSYPGQDSFSLQGLPLSFSTSQSSPIATTPAPPTPSTTTTTPISTSTSTNTQATPSASSSQASSTAGENRTNTASETQGSTMSALTSSSPISGGAAETSSSTASTSTSMASLSSSIPTPSNTTSPSAINSPNPIAAAAKPKEKSLGAIVGGVLGAAVGALVILVALCIWGKRRRRGQLFKRERPATFYGDKMVKSSSEQTPQALESSFERVGAASGLGRTGRHSRSLASSRNSSIDQANEKTPALGAHTRSINSSIFSDDDEDGDSSLRSRSSNIDQSAGLGLGRLSPRTDRQMDLEQRIHDLKAQLISLSDDSAQGGESTDSHASRTLFDIRAKIRRLEGLEHSQWAMELTDEVPTDFLP</sequence>
<accession>A0A8H5M3B8</accession>
<feature type="compositionally biased region" description="Polar residues" evidence="1">
    <location>
        <begin position="372"/>
        <end position="382"/>
    </location>
</feature>
<feature type="region of interest" description="Disordered" evidence="1">
    <location>
        <begin position="125"/>
        <end position="239"/>
    </location>
</feature>
<keyword evidence="2" id="KW-0812">Transmembrane</keyword>
<feature type="compositionally biased region" description="Low complexity" evidence="1">
    <location>
        <begin position="125"/>
        <end position="134"/>
    </location>
</feature>
<dbReference type="OrthoDB" id="3070875at2759"/>
<proteinExistence type="predicted"/>
<dbReference type="AlphaFoldDB" id="A0A8H5M3B8"/>
<evidence type="ECO:0008006" key="6">
    <source>
        <dbReference type="Google" id="ProtNLM"/>
    </source>
</evidence>
<feature type="compositionally biased region" description="Polar residues" evidence="1">
    <location>
        <begin position="299"/>
        <end position="310"/>
    </location>
</feature>
<keyword evidence="2" id="KW-0472">Membrane</keyword>